<reference evidence="1 2" key="1">
    <citation type="submission" date="2020-05" db="EMBL/GenBank/DDBJ databases">
        <title>Genome sequences of pea root nodulating Rhizobium spp.</title>
        <authorList>
            <person name="Rahi P."/>
        </authorList>
    </citation>
    <scope>NUCLEOTIDE SEQUENCE [LARGE SCALE GENOMIC DNA]</scope>
    <source>
        <strain evidence="2">JKLM 12A2</strain>
    </source>
</reference>
<proteinExistence type="predicted"/>
<organism evidence="1 2">
    <name type="scientific">Rhizobium indicum</name>
    <dbReference type="NCBI Taxonomy" id="2583231"/>
    <lineage>
        <taxon>Bacteria</taxon>
        <taxon>Pseudomonadati</taxon>
        <taxon>Pseudomonadota</taxon>
        <taxon>Alphaproteobacteria</taxon>
        <taxon>Hyphomicrobiales</taxon>
        <taxon>Rhizobiaceae</taxon>
        <taxon>Rhizobium/Agrobacterium group</taxon>
        <taxon>Rhizobium</taxon>
    </lineage>
</organism>
<name>A0ABX6PK96_9HYPH</name>
<keyword evidence="2" id="KW-1185">Reference proteome</keyword>
<dbReference type="RefSeq" id="WP_173883611.1">
    <property type="nucleotide sequence ID" value="NZ_CP054021.1"/>
</dbReference>
<dbReference type="Proteomes" id="UP000305673">
    <property type="component" value="Chromosome"/>
</dbReference>
<evidence type="ECO:0000313" key="1">
    <source>
        <dbReference type="EMBL" id="QKK18645.1"/>
    </source>
</evidence>
<dbReference type="EMBL" id="CP054021">
    <property type="protein sequence ID" value="QKK18645.1"/>
    <property type="molecule type" value="Genomic_DNA"/>
</dbReference>
<sequence length="54" mass="5960">MPWIRFLADYDWRATPAVTFAYKADTVANVTTPCATAAKAAGKAETFHRPKDSK</sequence>
<accession>A0ABX6PK96</accession>
<evidence type="ECO:0000313" key="2">
    <source>
        <dbReference type="Proteomes" id="UP000305673"/>
    </source>
</evidence>
<protein>
    <submittedName>
        <fullName evidence="1">Uncharacterized protein</fullName>
    </submittedName>
</protein>
<gene>
    <name evidence="1" type="ORF">FFM53_020265</name>
</gene>